<keyword evidence="3 7" id="KW-0812">Transmembrane</keyword>
<keyword evidence="4 7" id="KW-1133">Transmembrane helix</keyword>
<name>A0A941ASL5_9GAMM</name>
<feature type="transmembrane region" description="Helical" evidence="7">
    <location>
        <begin position="258"/>
        <end position="277"/>
    </location>
</feature>
<evidence type="ECO:0000256" key="7">
    <source>
        <dbReference type="SAM" id="Phobius"/>
    </source>
</evidence>
<evidence type="ECO:0000259" key="8">
    <source>
        <dbReference type="Pfam" id="PF06271"/>
    </source>
</evidence>
<gene>
    <name evidence="10" type="ORF">J5837_04525</name>
</gene>
<comment type="subcellular location">
    <subcellularLocation>
        <location evidence="1">Cell membrane</location>
        <topology evidence="1">Multi-pass membrane protein</topology>
    </subcellularLocation>
</comment>
<feature type="compositionally biased region" description="Pro residues" evidence="6">
    <location>
        <begin position="80"/>
        <end position="101"/>
    </location>
</feature>
<keyword evidence="5 7" id="KW-0472">Membrane</keyword>
<evidence type="ECO:0000256" key="3">
    <source>
        <dbReference type="ARBA" id="ARBA00022692"/>
    </source>
</evidence>
<dbReference type="Pfam" id="PF06271">
    <property type="entry name" value="RDD"/>
    <property type="match status" value="1"/>
</dbReference>
<protein>
    <submittedName>
        <fullName evidence="10">RDD family protein</fullName>
    </submittedName>
</protein>
<dbReference type="InterPro" id="IPR051791">
    <property type="entry name" value="Pra-immunoreactive"/>
</dbReference>
<accession>A0A941ASL5</accession>
<reference evidence="10" key="1">
    <citation type="journal article" date="2016" name="Int. J. Syst. Evol. Microbiol.">
        <title>Pseudoxanthomonas helianthi sp. nov., isolated from roots of Jerusalem artichoke (Helianthus tuberosus).</title>
        <authorList>
            <person name="Kittiwongwattana C."/>
            <person name="Thawai C."/>
        </authorList>
    </citation>
    <scope>NUCLEOTIDE SEQUENCE</scope>
    <source>
        <strain evidence="10">110414</strain>
    </source>
</reference>
<comment type="caution">
    <text evidence="10">The sequence shown here is derived from an EMBL/GenBank/DDBJ whole genome shotgun (WGS) entry which is preliminary data.</text>
</comment>
<dbReference type="PANTHER" id="PTHR36115">
    <property type="entry name" value="PROLINE-RICH ANTIGEN HOMOLOG-RELATED"/>
    <property type="match status" value="1"/>
</dbReference>
<feature type="domain" description="GYF" evidence="9">
    <location>
        <begin position="4"/>
        <end position="53"/>
    </location>
</feature>
<proteinExistence type="predicted"/>
<reference evidence="10" key="2">
    <citation type="submission" date="2021-03" db="EMBL/GenBank/DDBJ databases">
        <authorList>
            <person name="Cao W."/>
        </authorList>
    </citation>
    <scope>NUCLEOTIDE SEQUENCE</scope>
    <source>
        <strain evidence="10">110414</strain>
    </source>
</reference>
<dbReference type="AlphaFoldDB" id="A0A941ASL5"/>
<evidence type="ECO:0000256" key="5">
    <source>
        <dbReference type="ARBA" id="ARBA00023136"/>
    </source>
</evidence>
<dbReference type="GO" id="GO:0005886">
    <property type="term" value="C:plasma membrane"/>
    <property type="evidence" value="ECO:0007669"/>
    <property type="project" value="UniProtKB-SubCell"/>
</dbReference>
<dbReference type="PANTHER" id="PTHR36115:SF6">
    <property type="entry name" value="PROLINE-RICH ANTIGEN HOMOLOG"/>
    <property type="match status" value="1"/>
</dbReference>
<evidence type="ECO:0000259" key="9">
    <source>
        <dbReference type="Pfam" id="PF14237"/>
    </source>
</evidence>
<evidence type="ECO:0000256" key="4">
    <source>
        <dbReference type="ARBA" id="ARBA00022989"/>
    </source>
</evidence>
<evidence type="ECO:0000256" key="2">
    <source>
        <dbReference type="ARBA" id="ARBA00022475"/>
    </source>
</evidence>
<feature type="transmembrane region" description="Helical" evidence="7">
    <location>
        <begin position="205"/>
        <end position="223"/>
    </location>
</feature>
<evidence type="ECO:0000313" key="10">
    <source>
        <dbReference type="EMBL" id="MBP3983684.1"/>
    </source>
</evidence>
<evidence type="ECO:0000256" key="6">
    <source>
        <dbReference type="SAM" id="MobiDB-lite"/>
    </source>
</evidence>
<feature type="transmembrane region" description="Helical" evidence="7">
    <location>
        <begin position="310"/>
        <end position="337"/>
    </location>
</feature>
<sequence length="344" mass="37242">MSIWHYTGADRQPLGPLSTDELKERLRTGEIGFDTLVWREGMLAWRPLGELAEPLRLHEIVAPQAEIAPPATTLSLEPIRPGPPSPPPFEPEPPEAAPEPPLTGRAVFALGTDPAETPLPPAWRESAVPSGADGGSTPNPYAPSQASLRARQVRDDHDVVYAGFWKRVAAQLIDGVILAVIGSLGGEMFGTLLSDMIGGGKTGEALLPVVFTLVLYLLYFAWFQSNFMLATPGKMAVGIKVVRGDGEPSSFLRNVARYFAQIPGSLLLGAGYLMAAFTQRKQAMHDFFCDTVVVDRYAYTRQSAMQRHELGTVTVVVLGIYGAMLALFAIGVLFLGFSLAMLRH</sequence>
<dbReference type="InterPro" id="IPR010432">
    <property type="entry name" value="RDD"/>
</dbReference>
<feature type="transmembrane region" description="Helical" evidence="7">
    <location>
        <begin position="172"/>
        <end position="193"/>
    </location>
</feature>
<evidence type="ECO:0000256" key="1">
    <source>
        <dbReference type="ARBA" id="ARBA00004651"/>
    </source>
</evidence>
<feature type="domain" description="RDD" evidence="8">
    <location>
        <begin position="161"/>
        <end position="289"/>
    </location>
</feature>
<keyword evidence="2" id="KW-1003">Cell membrane</keyword>
<dbReference type="InterPro" id="IPR025640">
    <property type="entry name" value="GYF_2"/>
</dbReference>
<dbReference type="Proteomes" id="UP000673447">
    <property type="component" value="Unassembled WGS sequence"/>
</dbReference>
<dbReference type="Pfam" id="PF14237">
    <property type="entry name" value="GYF_2"/>
    <property type="match status" value="1"/>
</dbReference>
<dbReference type="EMBL" id="JAGKTC010000001">
    <property type="protein sequence ID" value="MBP3983684.1"/>
    <property type="molecule type" value="Genomic_DNA"/>
</dbReference>
<organism evidence="10 11">
    <name type="scientific">Pseudoxanthomonas helianthi</name>
    <dbReference type="NCBI Taxonomy" id="1453541"/>
    <lineage>
        <taxon>Bacteria</taxon>
        <taxon>Pseudomonadati</taxon>
        <taxon>Pseudomonadota</taxon>
        <taxon>Gammaproteobacteria</taxon>
        <taxon>Lysobacterales</taxon>
        <taxon>Lysobacteraceae</taxon>
        <taxon>Pseudoxanthomonas</taxon>
    </lineage>
</organism>
<dbReference type="RefSeq" id="WP_210535514.1">
    <property type="nucleotide sequence ID" value="NZ_JAGKTC010000001.1"/>
</dbReference>
<feature type="region of interest" description="Disordered" evidence="6">
    <location>
        <begin position="74"/>
        <end position="147"/>
    </location>
</feature>
<feature type="compositionally biased region" description="Polar residues" evidence="6">
    <location>
        <begin position="136"/>
        <end position="147"/>
    </location>
</feature>
<evidence type="ECO:0000313" key="11">
    <source>
        <dbReference type="Proteomes" id="UP000673447"/>
    </source>
</evidence>
<keyword evidence="11" id="KW-1185">Reference proteome</keyword>